<organism evidence="13 14">
    <name type="scientific">Drosophila suzukii</name>
    <name type="common">Spotted-wing drosophila fruit fly</name>
    <dbReference type="NCBI Taxonomy" id="28584"/>
    <lineage>
        <taxon>Eukaryota</taxon>
        <taxon>Metazoa</taxon>
        <taxon>Ecdysozoa</taxon>
        <taxon>Arthropoda</taxon>
        <taxon>Hexapoda</taxon>
        <taxon>Insecta</taxon>
        <taxon>Pterygota</taxon>
        <taxon>Neoptera</taxon>
        <taxon>Endopterygota</taxon>
        <taxon>Diptera</taxon>
        <taxon>Brachycera</taxon>
        <taxon>Muscomorpha</taxon>
        <taxon>Ephydroidea</taxon>
        <taxon>Drosophilidae</taxon>
        <taxon>Drosophila</taxon>
        <taxon>Sophophora</taxon>
    </lineage>
</organism>
<dbReference type="SMART" id="SM00020">
    <property type="entry name" value="Tryp_SPc"/>
    <property type="match status" value="1"/>
</dbReference>
<keyword evidence="11" id="KW-0472">Membrane</keyword>
<dbReference type="PANTHER" id="PTHR24276:SF91">
    <property type="entry name" value="AT26814P-RELATED"/>
    <property type="match status" value="1"/>
</dbReference>
<evidence type="ECO:0000259" key="12">
    <source>
        <dbReference type="PROSITE" id="PS50240"/>
    </source>
</evidence>
<feature type="transmembrane region" description="Helical" evidence="11">
    <location>
        <begin position="287"/>
        <end position="305"/>
    </location>
</feature>
<evidence type="ECO:0000256" key="8">
    <source>
        <dbReference type="ARBA" id="ARBA00023157"/>
    </source>
</evidence>
<evidence type="ECO:0000256" key="5">
    <source>
        <dbReference type="ARBA" id="ARBA00022801"/>
    </source>
</evidence>
<dbReference type="RefSeq" id="XP_016927365.3">
    <property type="nucleotide sequence ID" value="XM_017071876.4"/>
</dbReference>
<keyword evidence="5" id="KW-0378">Hydrolase</keyword>
<feature type="domain" description="Peptidase S1" evidence="12">
    <location>
        <begin position="45"/>
        <end position="281"/>
    </location>
</feature>
<evidence type="ECO:0000256" key="9">
    <source>
        <dbReference type="ARBA" id="ARBA00036320"/>
    </source>
</evidence>
<dbReference type="InterPro" id="IPR050430">
    <property type="entry name" value="Peptidase_S1"/>
</dbReference>
<evidence type="ECO:0000256" key="4">
    <source>
        <dbReference type="ARBA" id="ARBA00022729"/>
    </source>
</evidence>
<dbReference type="GO" id="GO:0004252">
    <property type="term" value="F:serine-type endopeptidase activity"/>
    <property type="evidence" value="ECO:0007669"/>
    <property type="project" value="UniProtKB-EC"/>
</dbReference>
<evidence type="ECO:0000256" key="2">
    <source>
        <dbReference type="ARBA" id="ARBA00007664"/>
    </source>
</evidence>
<protein>
    <recommendedName>
        <fullName evidence="10">trypsin</fullName>
        <ecNumber evidence="10">3.4.21.4</ecNumber>
    </recommendedName>
</protein>
<dbReference type="InterPro" id="IPR001254">
    <property type="entry name" value="Trypsin_dom"/>
</dbReference>
<dbReference type="InterPro" id="IPR009003">
    <property type="entry name" value="Peptidase_S1_PA"/>
</dbReference>
<dbReference type="Gene3D" id="2.40.10.10">
    <property type="entry name" value="Trypsin-like serine proteases"/>
    <property type="match status" value="1"/>
</dbReference>
<dbReference type="InterPro" id="IPR043504">
    <property type="entry name" value="Peptidase_S1_PA_chymotrypsin"/>
</dbReference>
<dbReference type="GeneID" id="108008086"/>
<dbReference type="PRINTS" id="PR00722">
    <property type="entry name" value="CHYMOTRYPSIN"/>
</dbReference>
<keyword evidence="8" id="KW-1015">Disulfide bond</keyword>
<feature type="transmembrane region" description="Helical" evidence="11">
    <location>
        <begin position="12"/>
        <end position="31"/>
    </location>
</feature>
<gene>
    <name evidence="14" type="primary">LOC108008086</name>
</gene>
<dbReference type="InterPro" id="IPR001314">
    <property type="entry name" value="Peptidase_S1A"/>
</dbReference>
<comment type="catalytic activity">
    <reaction evidence="9">
        <text>Preferential cleavage: Arg-|-Xaa, Lys-|-Xaa.</text>
        <dbReference type="EC" id="3.4.21.4"/>
    </reaction>
</comment>
<keyword evidence="4" id="KW-0732">Signal</keyword>
<dbReference type="CDD" id="cd00190">
    <property type="entry name" value="Tryp_SPc"/>
    <property type="match status" value="1"/>
</dbReference>
<comment type="similarity">
    <text evidence="2">Belongs to the peptidase S1 family.</text>
</comment>
<keyword evidence="11" id="KW-0812">Transmembrane</keyword>
<keyword evidence="11" id="KW-1133">Transmembrane helix</keyword>
<proteinExistence type="inferred from homology"/>
<dbReference type="EC" id="3.4.21.4" evidence="10"/>
<reference evidence="14" key="1">
    <citation type="submission" date="2025-08" db="UniProtKB">
        <authorList>
            <consortium name="RefSeq"/>
        </authorList>
    </citation>
    <scope>IDENTIFICATION</scope>
</reference>
<dbReference type="PROSITE" id="PS50240">
    <property type="entry name" value="TRYPSIN_DOM"/>
    <property type="match status" value="1"/>
</dbReference>
<dbReference type="GO" id="GO:0005576">
    <property type="term" value="C:extracellular region"/>
    <property type="evidence" value="ECO:0007669"/>
    <property type="project" value="UniProtKB-SubCell"/>
</dbReference>
<keyword evidence="13" id="KW-1185">Reference proteome</keyword>
<name>A0AB39Z2S2_DROSZ</name>
<evidence type="ECO:0000256" key="7">
    <source>
        <dbReference type="ARBA" id="ARBA00023145"/>
    </source>
</evidence>
<keyword evidence="3" id="KW-0645">Protease</keyword>
<evidence type="ECO:0000256" key="11">
    <source>
        <dbReference type="SAM" id="Phobius"/>
    </source>
</evidence>
<evidence type="ECO:0000313" key="14">
    <source>
        <dbReference type="RefSeq" id="XP_016927365.3"/>
    </source>
</evidence>
<dbReference type="Proteomes" id="UP001652628">
    <property type="component" value="Chromosome 2R"/>
</dbReference>
<keyword evidence="7" id="KW-0865">Zymogen</keyword>
<evidence type="ECO:0000313" key="13">
    <source>
        <dbReference type="Proteomes" id="UP001652628"/>
    </source>
</evidence>
<sequence length="327" mass="36930">MITVIHFLDLHFYMALKYQNVAILLVIMMVCSAAHRMKRLSAPDFLGDETLEMSKYVVSIRSRTPNKYFGDNHYCGGGLLSPHWVITAAHCVMGQAKIMYKARWLLVVAGSPSRLRNIPGKTICTPVERVYVPKNFTMYNTWNMALMRLQVKMPLKHPRIGFLHLPNAPPEIGVNYSVLGWGRLYAGGPLAVRIYQLEVSLLDNDVCKTHFRHYRVGMMCAGRYNWTVDADPCSGDIGSPMINGRVLVGIVAYPIGCGCSHIPSVYTDVYSNINWIRTTAFSLASTLRPAPFMVFILIILAQVSWNGHRTLNYLLNIFKNSRNVKNL</sequence>
<evidence type="ECO:0000256" key="1">
    <source>
        <dbReference type="ARBA" id="ARBA00004239"/>
    </source>
</evidence>
<keyword evidence="6" id="KW-0720">Serine protease</keyword>
<dbReference type="PROSITE" id="PS00134">
    <property type="entry name" value="TRYPSIN_HIS"/>
    <property type="match status" value="1"/>
</dbReference>
<dbReference type="GO" id="GO:0006508">
    <property type="term" value="P:proteolysis"/>
    <property type="evidence" value="ECO:0007669"/>
    <property type="project" value="UniProtKB-KW"/>
</dbReference>
<accession>A0AB39Z2S2</accession>
<evidence type="ECO:0000256" key="3">
    <source>
        <dbReference type="ARBA" id="ARBA00022670"/>
    </source>
</evidence>
<dbReference type="PANTHER" id="PTHR24276">
    <property type="entry name" value="POLYSERASE-RELATED"/>
    <property type="match status" value="1"/>
</dbReference>
<comment type="subcellular location">
    <subcellularLocation>
        <location evidence="1">Secreted</location>
        <location evidence="1">Extracellular space</location>
    </subcellularLocation>
</comment>
<dbReference type="Pfam" id="PF00089">
    <property type="entry name" value="Trypsin"/>
    <property type="match status" value="1"/>
</dbReference>
<evidence type="ECO:0000256" key="6">
    <source>
        <dbReference type="ARBA" id="ARBA00022825"/>
    </source>
</evidence>
<dbReference type="SUPFAM" id="SSF50494">
    <property type="entry name" value="Trypsin-like serine proteases"/>
    <property type="match status" value="1"/>
</dbReference>
<dbReference type="InterPro" id="IPR018114">
    <property type="entry name" value="TRYPSIN_HIS"/>
</dbReference>
<evidence type="ECO:0000256" key="10">
    <source>
        <dbReference type="ARBA" id="ARBA00038868"/>
    </source>
</evidence>
<dbReference type="AlphaFoldDB" id="A0AB39Z2S2"/>